<evidence type="ECO:0008006" key="4">
    <source>
        <dbReference type="Google" id="ProtNLM"/>
    </source>
</evidence>
<dbReference type="GO" id="GO:0016788">
    <property type="term" value="F:hydrolase activity, acting on ester bonds"/>
    <property type="evidence" value="ECO:0007669"/>
    <property type="project" value="UniProtKB-ARBA"/>
</dbReference>
<dbReference type="Gene3D" id="2.150.10.10">
    <property type="entry name" value="Serralysin-like metalloprotease, C-terminal"/>
    <property type="match status" value="1"/>
</dbReference>
<accession>A0A0P1F953</accession>
<dbReference type="EMBL" id="CYSA01000015">
    <property type="protein sequence ID" value="CUH64605.1"/>
    <property type="molecule type" value="Genomic_DNA"/>
</dbReference>
<dbReference type="GO" id="GO:0005509">
    <property type="term" value="F:calcium ion binding"/>
    <property type="evidence" value="ECO:0007669"/>
    <property type="project" value="InterPro"/>
</dbReference>
<keyword evidence="3" id="KW-1185">Reference proteome</keyword>
<dbReference type="RefSeq" id="WP_058262124.1">
    <property type="nucleotide sequence ID" value="NZ_CP051181.1"/>
</dbReference>
<dbReference type="SUPFAM" id="SSF51120">
    <property type="entry name" value="beta-Roll"/>
    <property type="match status" value="1"/>
</dbReference>
<dbReference type="PROSITE" id="PS00330">
    <property type="entry name" value="HEMOLYSIN_CALCIUM"/>
    <property type="match status" value="1"/>
</dbReference>
<dbReference type="InterPro" id="IPR036514">
    <property type="entry name" value="SGNH_hydro_sf"/>
</dbReference>
<feature type="chain" id="PRO_5006062396" description="Type I secretion protein" evidence="1">
    <location>
        <begin position="21"/>
        <end position="933"/>
    </location>
</feature>
<organism evidence="2 3">
    <name type="scientific">Thalassovita gelatinovora</name>
    <name type="common">Thalassobius gelatinovorus</name>
    <dbReference type="NCBI Taxonomy" id="53501"/>
    <lineage>
        <taxon>Bacteria</taxon>
        <taxon>Pseudomonadati</taxon>
        <taxon>Pseudomonadota</taxon>
        <taxon>Alphaproteobacteria</taxon>
        <taxon>Rhodobacterales</taxon>
        <taxon>Roseobacteraceae</taxon>
        <taxon>Thalassovita</taxon>
    </lineage>
</organism>
<dbReference type="Proteomes" id="UP000051587">
    <property type="component" value="Unassembled WGS sequence"/>
</dbReference>
<dbReference type="AlphaFoldDB" id="A0A0P1F953"/>
<evidence type="ECO:0000313" key="3">
    <source>
        <dbReference type="Proteomes" id="UP000051587"/>
    </source>
</evidence>
<dbReference type="InterPro" id="IPR018511">
    <property type="entry name" value="Hemolysin-typ_Ca-bd_CS"/>
</dbReference>
<evidence type="ECO:0000256" key="1">
    <source>
        <dbReference type="SAM" id="SignalP"/>
    </source>
</evidence>
<dbReference type="Pfam" id="PF00353">
    <property type="entry name" value="HemolysinCabind"/>
    <property type="match status" value="1"/>
</dbReference>
<dbReference type="Gene3D" id="3.40.50.1110">
    <property type="entry name" value="SGNH hydrolase"/>
    <property type="match status" value="1"/>
</dbReference>
<feature type="signal peptide" evidence="1">
    <location>
        <begin position="1"/>
        <end position="20"/>
    </location>
</feature>
<proteinExistence type="predicted"/>
<keyword evidence="1" id="KW-0732">Signal</keyword>
<dbReference type="InterPro" id="IPR001343">
    <property type="entry name" value="Hemolysn_Ca-bd"/>
</dbReference>
<protein>
    <recommendedName>
        <fullName evidence="4">Type I secretion protein</fullName>
    </recommendedName>
</protein>
<evidence type="ECO:0000313" key="2">
    <source>
        <dbReference type="EMBL" id="CUH64605.1"/>
    </source>
</evidence>
<name>A0A0P1F953_THAGE</name>
<reference evidence="2 3" key="1">
    <citation type="submission" date="2015-09" db="EMBL/GenBank/DDBJ databases">
        <authorList>
            <consortium name="Swine Surveillance"/>
        </authorList>
    </citation>
    <scope>NUCLEOTIDE SEQUENCE [LARGE SCALE GENOMIC DNA]</scope>
    <source>
        <strain evidence="2 3">CECT 4357</strain>
    </source>
</reference>
<dbReference type="OrthoDB" id="7783360at2"/>
<gene>
    <name evidence="2" type="ORF">TG4357_01384</name>
</gene>
<sequence length="933" mass="103950">MRFAALFSLLLLLVPQVSRAQDNDGTKAFFFANSLVQHLSDSPETSVPHWLHEIARARDKRFAADGAWGFLMQFSANLPPDPQWSFKSLPNAWNSERQNFAQAGFDAVVITPANFIQYQPPTAKFDGDNPRRESPLTATLKVVDWAAGQTPQARFFIYEGWTEMAGKVPAFPPDADGLKTYLQANTGNYHGWFQDYANAVQQARPNLDLTLIPVASTLSGLLSDTALSGLQALDLYSDDAPHGTPTLYLLAALITYGPLFQDHLPTEIALPDSIHPLVRQHYGEIASYLTTVQTGSVRPHSAPTREPDRPAVPALAMGLNGISDWSTQYPFIDVMKSARPWIGHRKGEWGGWDATRLQAEGYLDANGWPLRIPDDVERMESFILTEVPDQALGFRGRYRLTYQGKGKLQILGLVKDVTNKPGEIWFTFAPGDGLVALSLTRIDPDDPIRNIQVMHENHIPFYEMGAVFNPDWLTLIADLRAVRFMDWMNTNNSLIQSWDDRPLLTDYTFVRRGVPLELMLRLANEIGADPWFNMPHLADDDYVTRFAETVKAGLRPGLKAYVEFSNELWNFGFEQTQWALAGAAQRWPGKKDKDAWLQFAGLRAAQVADIWTDVFGSETNTRLVRVIATHTGWPGLEEGLLQAPLWQKEDRANQPPVTRFDAYAVTGYFGFEMGGDDFAPRIKDWLSISESEAVKQTYKALKAGSVKELIDDLFPYHAKIARENDMDLVMYEGGTHVVGHGTWLNDEALTAFYQRFNYSQEMAAIYGDVLDGWQRAGGTLFNAFVDVSNASQWGSWGAKRYLEDENPRWATLMTYNAQLPTDWDPRPAAAFQNGTSLGGGPDQDLLEGTPLRDVLVGRDGDDWLVSLGGADALHGGGGTDTAVLPGAPGEYRFTWMGPFLMADGPDGEVQMMSVERLEFDSDPGQLYAVTPRG</sequence>
<dbReference type="InterPro" id="IPR011049">
    <property type="entry name" value="Serralysin-like_metalloprot_C"/>
</dbReference>
<dbReference type="STRING" id="53501.SAMN04488043_102292"/>